<evidence type="ECO:0000256" key="4">
    <source>
        <dbReference type="ARBA" id="ARBA00022840"/>
    </source>
</evidence>
<dbReference type="GO" id="GO:0016020">
    <property type="term" value="C:membrane"/>
    <property type="evidence" value="ECO:0007669"/>
    <property type="project" value="UniProtKB-SubCell"/>
</dbReference>
<dbReference type="InterPro" id="IPR017871">
    <property type="entry name" value="ABC_transporter-like_CS"/>
</dbReference>
<evidence type="ECO:0000256" key="6">
    <source>
        <dbReference type="ARBA" id="ARBA00023136"/>
    </source>
</evidence>
<dbReference type="GO" id="GO:0005524">
    <property type="term" value="F:ATP binding"/>
    <property type="evidence" value="ECO:0007669"/>
    <property type="project" value="UniProtKB-KW"/>
</dbReference>
<evidence type="ECO:0000259" key="9">
    <source>
        <dbReference type="PROSITE" id="PS50929"/>
    </source>
</evidence>
<keyword evidence="3" id="KW-0547">Nucleotide-binding</keyword>
<dbReference type="PANTHER" id="PTHR24221:SF620">
    <property type="entry name" value="ABC TRANSMEMBRANE TYPE-1 DOMAIN-CONTAINING PROTEIN"/>
    <property type="match status" value="1"/>
</dbReference>
<gene>
    <name evidence="10" type="ORF">QTG54_011545</name>
</gene>
<evidence type="ECO:0000256" key="2">
    <source>
        <dbReference type="ARBA" id="ARBA00022692"/>
    </source>
</evidence>
<dbReference type="SMART" id="SM00382">
    <property type="entry name" value="AAA"/>
    <property type="match status" value="1"/>
</dbReference>
<feature type="transmembrane region" description="Helical" evidence="7">
    <location>
        <begin position="604"/>
        <end position="625"/>
    </location>
</feature>
<dbReference type="AlphaFoldDB" id="A0AAD9D9M0"/>
<reference evidence="10" key="1">
    <citation type="submission" date="2023-06" db="EMBL/GenBank/DDBJ databases">
        <title>Survivors Of The Sea: Transcriptome response of Skeletonema marinoi to long-term dormancy.</title>
        <authorList>
            <person name="Pinder M.I.M."/>
            <person name="Kourtchenko O."/>
            <person name="Robertson E.K."/>
            <person name="Larsson T."/>
            <person name="Maumus F."/>
            <person name="Osuna-Cruz C.M."/>
            <person name="Vancaester E."/>
            <person name="Stenow R."/>
            <person name="Vandepoele K."/>
            <person name="Ploug H."/>
            <person name="Bruchert V."/>
            <person name="Godhe A."/>
            <person name="Topel M."/>
        </authorList>
    </citation>
    <scope>NUCLEOTIDE SEQUENCE</scope>
    <source>
        <strain evidence="10">R05AC</strain>
    </source>
</reference>
<dbReference type="PANTHER" id="PTHR24221">
    <property type="entry name" value="ATP-BINDING CASSETTE SUB-FAMILY B"/>
    <property type="match status" value="1"/>
</dbReference>
<feature type="transmembrane region" description="Helical" evidence="7">
    <location>
        <begin position="75"/>
        <end position="94"/>
    </location>
</feature>
<name>A0AAD9D9M0_9STRA</name>
<dbReference type="GO" id="GO:0140359">
    <property type="term" value="F:ABC-type transporter activity"/>
    <property type="evidence" value="ECO:0007669"/>
    <property type="project" value="InterPro"/>
</dbReference>
<feature type="domain" description="ABC transmembrane type-1" evidence="9">
    <location>
        <begin position="359"/>
        <end position="633"/>
    </location>
</feature>
<protein>
    <submittedName>
        <fullName evidence="10">ABC transporter</fullName>
    </submittedName>
</protein>
<dbReference type="PROSITE" id="PS50893">
    <property type="entry name" value="ABC_TRANSPORTER_2"/>
    <property type="match status" value="1"/>
</dbReference>
<accession>A0AAD9D9M0</accession>
<evidence type="ECO:0000313" key="10">
    <source>
        <dbReference type="EMBL" id="KAK1737773.1"/>
    </source>
</evidence>
<keyword evidence="2 7" id="KW-0812">Transmembrane</keyword>
<sequence>MYNQSPGIFSRRELTAPLIPIKDDSEVLYDEESLHERWFDSTLSISDDDSPPDELKAKFRVHRKLLSMIFSKPGGILNAIVFLAYIVVVVLIIADLVQTDSSSDHLLFLIGIICYLIWQIAMGICNFAYVWGGRQGFAWGGLYVNILFCFLQVVTIIFFITAFMEGVRDNWYLERYLLLFLAVTTYFDQKIVKPNFRKLHWCYLGVISKEESREKPLPISGISNIILQKVAKNACKAIDISDEAAQTIEQLLEGQRIRKDKKEAIDDWTLTIKKITKAVSFAPFAFYRSKSAISSTECQNLVCQMIIYLRRYMDEGHVEADETDLHRTAPLSFAEAFWVMTRFSLQVPFSFFLAILPRTLFGFIMAAVLPKFLQQFTNGLMIGDMPSASEGFKGLMILMAVAPFINLLSNFVESSFTTKALDQCRRKMLRSMLKGGTKFDEKNRPGTLGDAFSNQLNQAEMYCMQFYIQIIPQIFTVFAAIAFAAQAFPLAVFIFFSLVPVMLSVDYFEDRASKAAHKAVKNDAAFAGKIGSAITCRKAIRACDASDYIKNDMEDILVSTQSTHFAKFFRAFLTNNFIELCGAFFSISILAPLGILVLNGTMTFGVYIALSASASFLIAPINVLGMAASQTLQYSGAIQAVNDLMDDSLDEESPSDKSAGNKIELSSLKNAVNLTGIKFRYNPRQPDVLNNVDASFDKGTYSVICGESGSGKTTVLNLAMRFREPYEGSVKWDGTDIFDSSLHSFRKQVAVMFQETMIYQTTIRENITFGLPEVPGAVEKAARDAEIAEVIERLPDKYDTIVGGDSLAGLSGGQQQRICLARALYKQPSVLLLDEATSALDAETEASIIDTLVNLRDNDGLTLVSVSHHPSTAVKADKIVVMRAGGTVAEEGVYDDLVSREGGLFKRMVEA</sequence>
<proteinExistence type="predicted"/>
<feature type="transmembrane region" description="Helical" evidence="7">
    <location>
        <begin position="349"/>
        <end position="372"/>
    </location>
</feature>
<keyword evidence="5 7" id="KW-1133">Transmembrane helix</keyword>
<dbReference type="Proteomes" id="UP001224775">
    <property type="component" value="Unassembled WGS sequence"/>
</dbReference>
<feature type="transmembrane region" description="Helical" evidence="7">
    <location>
        <begin position="392"/>
        <end position="412"/>
    </location>
</feature>
<dbReference type="GO" id="GO:0016887">
    <property type="term" value="F:ATP hydrolysis activity"/>
    <property type="evidence" value="ECO:0007669"/>
    <property type="project" value="InterPro"/>
</dbReference>
<keyword evidence="11" id="KW-1185">Reference proteome</keyword>
<dbReference type="InterPro" id="IPR011527">
    <property type="entry name" value="ABC1_TM_dom"/>
</dbReference>
<evidence type="ECO:0000256" key="3">
    <source>
        <dbReference type="ARBA" id="ARBA00022741"/>
    </source>
</evidence>
<feature type="transmembrane region" description="Helical" evidence="7">
    <location>
        <begin position="142"/>
        <end position="164"/>
    </location>
</feature>
<dbReference type="SUPFAM" id="SSF52540">
    <property type="entry name" value="P-loop containing nucleoside triphosphate hydrolases"/>
    <property type="match status" value="1"/>
</dbReference>
<comment type="caution">
    <text evidence="10">The sequence shown here is derived from an EMBL/GenBank/DDBJ whole genome shotgun (WGS) entry which is preliminary data.</text>
</comment>
<keyword evidence="4" id="KW-0067">ATP-binding</keyword>
<dbReference type="Gene3D" id="1.20.1560.10">
    <property type="entry name" value="ABC transporter type 1, transmembrane domain"/>
    <property type="match status" value="1"/>
</dbReference>
<evidence type="ECO:0000256" key="1">
    <source>
        <dbReference type="ARBA" id="ARBA00004141"/>
    </source>
</evidence>
<dbReference type="SUPFAM" id="SSF90123">
    <property type="entry name" value="ABC transporter transmembrane region"/>
    <property type="match status" value="1"/>
</dbReference>
<dbReference type="EMBL" id="JATAAI010000023">
    <property type="protein sequence ID" value="KAK1737773.1"/>
    <property type="molecule type" value="Genomic_DNA"/>
</dbReference>
<dbReference type="InterPro" id="IPR027417">
    <property type="entry name" value="P-loop_NTPase"/>
</dbReference>
<dbReference type="InterPro" id="IPR036640">
    <property type="entry name" value="ABC1_TM_sf"/>
</dbReference>
<feature type="domain" description="ABC transporter" evidence="8">
    <location>
        <begin position="672"/>
        <end position="910"/>
    </location>
</feature>
<feature type="transmembrane region" description="Helical" evidence="7">
    <location>
        <begin position="106"/>
        <end position="130"/>
    </location>
</feature>
<dbReference type="Pfam" id="PF00005">
    <property type="entry name" value="ABC_tran"/>
    <property type="match status" value="1"/>
</dbReference>
<organism evidence="10 11">
    <name type="scientific">Skeletonema marinoi</name>
    <dbReference type="NCBI Taxonomy" id="267567"/>
    <lineage>
        <taxon>Eukaryota</taxon>
        <taxon>Sar</taxon>
        <taxon>Stramenopiles</taxon>
        <taxon>Ochrophyta</taxon>
        <taxon>Bacillariophyta</taxon>
        <taxon>Coscinodiscophyceae</taxon>
        <taxon>Thalassiosirophycidae</taxon>
        <taxon>Thalassiosirales</taxon>
        <taxon>Skeletonemataceae</taxon>
        <taxon>Skeletonema</taxon>
        <taxon>Skeletonema marinoi-dohrnii complex</taxon>
    </lineage>
</organism>
<keyword evidence="6 7" id="KW-0472">Membrane</keyword>
<dbReference type="InterPro" id="IPR039421">
    <property type="entry name" value="Type_1_exporter"/>
</dbReference>
<dbReference type="PROSITE" id="PS00211">
    <property type="entry name" value="ABC_TRANSPORTER_1"/>
    <property type="match status" value="1"/>
</dbReference>
<evidence type="ECO:0000259" key="8">
    <source>
        <dbReference type="PROSITE" id="PS50893"/>
    </source>
</evidence>
<dbReference type="InterPro" id="IPR003439">
    <property type="entry name" value="ABC_transporter-like_ATP-bd"/>
</dbReference>
<feature type="transmembrane region" description="Helical" evidence="7">
    <location>
        <begin position="170"/>
        <end position="187"/>
    </location>
</feature>
<evidence type="ECO:0000256" key="5">
    <source>
        <dbReference type="ARBA" id="ARBA00022989"/>
    </source>
</evidence>
<evidence type="ECO:0000313" key="11">
    <source>
        <dbReference type="Proteomes" id="UP001224775"/>
    </source>
</evidence>
<evidence type="ECO:0000256" key="7">
    <source>
        <dbReference type="SAM" id="Phobius"/>
    </source>
</evidence>
<comment type="subcellular location">
    <subcellularLocation>
        <location evidence="1">Membrane</location>
        <topology evidence="1">Multi-pass membrane protein</topology>
    </subcellularLocation>
</comment>
<dbReference type="Pfam" id="PF00664">
    <property type="entry name" value="ABC_membrane"/>
    <property type="match status" value="1"/>
</dbReference>
<dbReference type="PROSITE" id="PS50929">
    <property type="entry name" value="ABC_TM1F"/>
    <property type="match status" value="1"/>
</dbReference>
<dbReference type="Gene3D" id="3.40.50.300">
    <property type="entry name" value="P-loop containing nucleotide triphosphate hydrolases"/>
    <property type="match status" value="1"/>
</dbReference>
<feature type="transmembrane region" description="Helical" evidence="7">
    <location>
        <begin position="577"/>
        <end position="598"/>
    </location>
</feature>
<dbReference type="InterPro" id="IPR003593">
    <property type="entry name" value="AAA+_ATPase"/>
</dbReference>